<feature type="transmembrane region" description="Helical" evidence="8">
    <location>
        <begin position="124"/>
        <end position="146"/>
    </location>
</feature>
<name>A0A7D5P5S4_9EURY</name>
<dbReference type="AlphaFoldDB" id="A0A7D5P5S4"/>
<dbReference type="Pfam" id="PF03547">
    <property type="entry name" value="Mem_trans"/>
    <property type="match status" value="1"/>
</dbReference>
<evidence type="ECO:0000256" key="5">
    <source>
        <dbReference type="ARBA" id="ARBA00022692"/>
    </source>
</evidence>
<dbReference type="PANTHER" id="PTHR36838">
    <property type="entry name" value="AUXIN EFFLUX CARRIER FAMILY PROTEIN"/>
    <property type="match status" value="1"/>
</dbReference>
<feature type="transmembrane region" description="Helical" evidence="8">
    <location>
        <begin position="166"/>
        <end position="190"/>
    </location>
</feature>
<evidence type="ECO:0000256" key="6">
    <source>
        <dbReference type="ARBA" id="ARBA00022989"/>
    </source>
</evidence>
<organism evidence="9 10">
    <name type="scientific">Halosimplex pelagicum</name>
    <dbReference type="NCBI Taxonomy" id="869886"/>
    <lineage>
        <taxon>Archaea</taxon>
        <taxon>Methanobacteriati</taxon>
        <taxon>Methanobacteriota</taxon>
        <taxon>Stenosarchaea group</taxon>
        <taxon>Halobacteria</taxon>
        <taxon>Halobacteriales</taxon>
        <taxon>Haloarculaceae</taxon>
        <taxon>Halosimplex</taxon>
    </lineage>
</organism>
<proteinExistence type="inferred from homology"/>
<keyword evidence="10" id="KW-1185">Reference proteome</keyword>
<gene>
    <name evidence="9" type="ORF">HZS54_07415</name>
</gene>
<dbReference type="Gene3D" id="1.20.1530.20">
    <property type="match status" value="1"/>
</dbReference>
<feature type="transmembrane region" description="Helical" evidence="8">
    <location>
        <begin position="196"/>
        <end position="214"/>
    </location>
</feature>
<keyword evidence="7 8" id="KW-0472">Membrane</keyword>
<evidence type="ECO:0000256" key="2">
    <source>
        <dbReference type="ARBA" id="ARBA00010145"/>
    </source>
</evidence>
<dbReference type="PANTHER" id="PTHR36838:SF4">
    <property type="entry name" value="AUXIN EFFLUX CARRIER FAMILY PROTEIN"/>
    <property type="match status" value="1"/>
</dbReference>
<dbReference type="GO" id="GO:0005886">
    <property type="term" value="C:plasma membrane"/>
    <property type="evidence" value="ECO:0007669"/>
    <property type="project" value="UniProtKB-SubCell"/>
</dbReference>
<dbReference type="GeneID" id="56082406"/>
<protein>
    <submittedName>
        <fullName evidence="9">AEC family transporter</fullName>
    </submittedName>
</protein>
<dbReference type="OrthoDB" id="270046at2157"/>
<accession>A0A7D5P5S4</accession>
<evidence type="ECO:0000313" key="9">
    <source>
        <dbReference type="EMBL" id="QLH81466.1"/>
    </source>
</evidence>
<dbReference type="InterPro" id="IPR004776">
    <property type="entry name" value="Mem_transp_PIN-like"/>
</dbReference>
<dbReference type="Proteomes" id="UP000509346">
    <property type="component" value="Chromosome"/>
</dbReference>
<keyword evidence="4" id="KW-1003">Cell membrane</keyword>
<evidence type="ECO:0000256" key="4">
    <source>
        <dbReference type="ARBA" id="ARBA00022475"/>
    </source>
</evidence>
<keyword evidence="5 8" id="KW-0812">Transmembrane</keyword>
<evidence type="ECO:0000256" key="7">
    <source>
        <dbReference type="ARBA" id="ARBA00023136"/>
    </source>
</evidence>
<dbReference type="GO" id="GO:0055085">
    <property type="term" value="P:transmembrane transport"/>
    <property type="evidence" value="ECO:0007669"/>
    <property type="project" value="InterPro"/>
</dbReference>
<sequence length="302" mass="30385">MEVYARLGYLLALLLAGLAARRVGLLTERRTGWLNDIAFYVALPALVFSSTYDRPLGELVSPALVGGVLLVFATVIAVAWLVHGRRASRGRRSVAVVQSYHSNLGFLGLPLVEATLGGAASGTAAVVLGIGVLVQTPLTVLSLIAINDAEAAVADELRGVATNPVLLALVAGLAVSTAGVGVPGAAATGLGAVSELALPVALLCVGASLELVDADVDFGLTGSVVATKIGLMPALAWVVFTLLAVDATAATAVVVMLGMPSAVSTYVYATELGGDAQLASLNVFATTLASLGTVGVILQVMG</sequence>
<evidence type="ECO:0000256" key="8">
    <source>
        <dbReference type="SAM" id="Phobius"/>
    </source>
</evidence>
<dbReference type="EMBL" id="CP058909">
    <property type="protein sequence ID" value="QLH81466.1"/>
    <property type="molecule type" value="Genomic_DNA"/>
</dbReference>
<evidence type="ECO:0000256" key="1">
    <source>
        <dbReference type="ARBA" id="ARBA00004651"/>
    </source>
</evidence>
<dbReference type="KEGG" id="hpel:HZS54_07415"/>
<evidence type="ECO:0000313" key="10">
    <source>
        <dbReference type="Proteomes" id="UP000509346"/>
    </source>
</evidence>
<evidence type="ECO:0000256" key="3">
    <source>
        <dbReference type="ARBA" id="ARBA00022448"/>
    </source>
</evidence>
<comment type="subcellular location">
    <subcellularLocation>
        <location evidence="1">Cell membrane</location>
        <topology evidence="1">Multi-pass membrane protein</topology>
    </subcellularLocation>
</comment>
<dbReference type="InterPro" id="IPR038770">
    <property type="entry name" value="Na+/solute_symporter_sf"/>
</dbReference>
<keyword evidence="6 8" id="KW-1133">Transmembrane helix</keyword>
<feature type="transmembrane region" description="Helical" evidence="8">
    <location>
        <begin position="235"/>
        <end position="259"/>
    </location>
</feature>
<feature type="transmembrane region" description="Helical" evidence="8">
    <location>
        <begin position="279"/>
        <end position="301"/>
    </location>
</feature>
<reference evidence="9 10" key="1">
    <citation type="submission" date="2020-07" db="EMBL/GenBank/DDBJ databases">
        <title>Halosimplex litoreum sp. nov. and Halosimplex rubrum sp. nov., isolated from different salt environments.</title>
        <authorList>
            <person name="Cui H."/>
        </authorList>
    </citation>
    <scope>NUCLEOTIDE SEQUENCE [LARGE SCALE GENOMIC DNA]</scope>
    <source>
        <strain evidence="9 10">R2</strain>
    </source>
</reference>
<dbReference type="RefSeq" id="WP_179921490.1">
    <property type="nucleotide sequence ID" value="NZ_CP058909.1"/>
</dbReference>
<feature type="transmembrane region" description="Helical" evidence="8">
    <location>
        <begin position="59"/>
        <end position="82"/>
    </location>
</feature>
<keyword evidence="3" id="KW-0813">Transport</keyword>
<comment type="similarity">
    <text evidence="2">Belongs to the auxin efflux carrier (TC 2.A.69) family.</text>
</comment>